<dbReference type="PROSITE" id="PS51219">
    <property type="entry name" value="DPCK"/>
    <property type="match status" value="1"/>
</dbReference>
<evidence type="ECO:0000256" key="2">
    <source>
        <dbReference type="ARBA" id="ARBA00022840"/>
    </source>
</evidence>
<name>A0A381TH59_9ZZZZ</name>
<accession>A0A381TH59</accession>
<keyword evidence="2" id="KW-0067">ATP-binding</keyword>
<dbReference type="EMBL" id="UINC01004514">
    <property type="protein sequence ID" value="SVA14878.1"/>
    <property type="molecule type" value="Genomic_DNA"/>
</dbReference>
<gene>
    <name evidence="3" type="ORF">METZ01_LOCUS67732</name>
</gene>
<dbReference type="InterPro" id="IPR001977">
    <property type="entry name" value="Depp_CoAkinase"/>
</dbReference>
<dbReference type="SUPFAM" id="SSF52540">
    <property type="entry name" value="P-loop containing nucleoside triphosphate hydrolases"/>
    <property type="match status" value="1"/>
</dbReference>
<dbReference type="GO" id="GO:0004140">
    <property type="term" value="F:dephospho-CoA kinase activity"/>
    <property type="evidence" value="ECO:0007669"/>
    <property type="project" value="InterPro"/>
</dbReference>
<dbReference type="InterPro" id="IPR027417">
    <property type="entry name" value="P-loop_NTPase"/>
</dbReference>
<dbReference type="Gene3D" id="3.40.50.300">
    <property type="entry name" value="P-loop containing nucleotide triphosphate hydrolases"/>
    <property type="match status" value="1"/>
</dbReference>
<dbReference type="HAMAP" id="MF_00376">
    <property type="entry name" value="Dephospho_CoA_kinase"/>
    <property type="match status" value="1"/>
</dbReference>
<evidence type="ECO:0000256" key="1">
    <source>
        <dbReference type="ARBA" id="ARBA00022741"/>
    </source>
</evidence>
<dbReference type="Pfam" id="PF01121">
    <property type="entry name" value="CoaE"/>
    <property type="match status" value="1"/>
</dbReference>
<organism evidence="3">
    <name type="scientific">marine metagenome</name>
    <dbReference type="NCBI Taxonomy" id="408172"/>
    <lineage>
        <taxon>unclassified sequences</taxon>
        <taxon>metagenomes</taxon>
        <taxon>ecological metagenomes</taxon>
    </lineage>
</organism>
<dbReference type="CDD" id="cd02022">
    <property type="entry name" value="DPCK"/>
    <property type="match status" value="1"/>
</dbReference>
<dbReference type="GO" id="GO:0015937">
    <property type="term" value="P:coenzyme A biosynthetic process"/>
    <property type="evidence" value="ECO:0007669"/>
    <property type="project" value="InterPro"/>
</dbReference>
<dbReference type="PANTHER" id="PTHR10695">
    <property type="entry name" value="DEPHOSPHO-COA KINASE-RELATED"/>
    <property type="match status" value="1"/>
</dbReference>
<reference evidence="3" key="1">
    <citation type="submission" date="2018-05" db="EMBL/GenBank/DDBJ databases">
        <authorList>
            <person name="Lanie J.A."/>
            <person name="Ng W.-L."/>
            <person name="Kazmierczak K.M."/>
            <person name="Andrzejewski T.M."/>
            <person name="Davidsen T.M."/>
            <person name="Wayne K.J."/>
            <person name="Tettelin H."/>
            <person name="Glass J.I."/>
            <person name="Rusch D."/>
            <person name="Podicherti R."/>
            <person name="Tsui H.-C.T."/>
            <person name="Winkler M.E."/>
        </authorList>
    </citation>
    <scope>NUCLEOTIDE SEQUENCE</scope>
</reference>
<dbReference type="AlphaFoldDB" id="A0A381TH59"/>
<dbReference type="PANTHER" id="PTHR10695:SF46">
    <property type="entry name" value="BIFUNCTIONAL COENZYME A SYNTHASE-RELATED"/>
    <property type="match status" value="1"/>
</dbReference>
<dbReference type="NCBIfam" id="TIGR00152">
    <property type="entry name" value="dephospho-CoA kinase"/>
    <property type="match status" value="1"/>
</dbReference>
<keyword evidence="1" id="KW-0547">Nucleotide-binding</keyword>
<evidence type="ECO:0008006" key="4">
    <source>
        <dbReference type="Google" id="ProtNLM"/>
    </source>
</evidence>
<evidence type="ECO:0000313" key="3">
    <source>
        <dbReference type="EMBL" id="SVA14878.1"/>
    </source>
</evidence>
<sequence length="206" mass="23493">MNRSFKVGLTGGIASGKTTVANLFSDLGIEIIDADEIAHSITSKQGSAYNKIVKHFGEDVLGNDKKLDRKKLRTMIFNNSELKRDLEQIIHPEVYAIINQKINASQEPYQIIVIPLLIETGYQNFVDRVLVVDCSMETQLARLINRDNETMKNARKIIANQIERNQRLKFADDIIENEKKTSINVLKNKVLQLHETYLELPEKSLI</sequence>
<proteinExistence type="inferred from homology"/>
<protein>
    <recommendedName>
        <fullName evidence="4">Dephospho-CoA kinase</fullName>
    </recommendedName>
</protein>
<dbReference type="GO" id="GO:0005524">
    <property type="term" value="F:ATP binding"/>
    <property type="evidence" value="ECO:0007669"/>
    <property type="project" value="UniProtKB-KW"/>
</dbReference>